<dbReference type="Pfam" id="PF00012">
    <property type="entry name" value="HSP70"/>
    <property type="match status" value="1"/>
</dbReference>
<dbReference type="InterPro" id="IPR043129">
    <property type="entry name" value="ATPase_NBD"/>
</dbReference>
<dbReference type="GO" id="GO:0005829">
    <property type="term" value="C:cytosol"/>
    <property type="evidence" value="ECO:0007669"/>
    <property type="project" value="TreeGrafter"/>
</dbReference>
<comment type="similarity">
    <text evidence="2">Belongs to the heat shock protein 70 family.</text>
</comment>
<dbReference type="SUPFAM" id="SSF100920">
    <property type="entry name" value="Heat shock protein 70kD (HSP70), peptide-binding domain"/>
    <property type="match status" value="1"/>
</dbReference>
<dbReference type="PRINTS" id="PR00301">
    <property type="entry name" value="HEATSHOCK70"/>
</dbReference>
<dbReference type="AlphaFoldDB" id="A0A0C3E1Q0"/>
<dbReference type="OrthoDB" id="434160at2759"/>
<dbReference type="GO" id="GO:0005524">
    <property type="term" value="F:ATP binding"/>
    <property type="evidence" value="ECO:0007669"/>
    <property type="project" value="UniProtKB-KW"/>
</dbReference>
<dbReference type="InterPro" id="IPR029048">
    <property type="entry name" value="HSP70_C_sf"/>
</dbReference>
<dbReference type="Gene3D" id="1.20.1270.10">
    <property type="match status" value="1"/>
</dbReference>
<comment type="subcellular location">
    <subcellularLocation>
        <location evidence="1">Cytoplasm</location>
    </subcellularLocation>
</comment>
<dbReference type="InParanoid" id="A0A0C3E1Q0"/>
<dbReference type="STRING" id="913774.A0A0C3E1Q0"/>
<dbReference type="PANTHER" id="PTHR45639">
    <property type="entry name" value="HSC70CB, ISOFORM G-RELATED"/>
    <property type="match status" value="1"/>
</dbReference>
<dbReference type="SUPFAM" id="SSF100934">
    <property type="entry name" value="Heat shock protein 70kD (HSP70), C-terminal subdomain"/>
    <property type="match status" value="1"/>
</dbReference>
<dbReference type="Gene3D" id="3.30.30.30">
    <property type="match status" value="1"/>
</dbReference>
<evidence type="ECO:0000256" key="3">
    <source>
        <dbReference type="ARBA" id="ARBA00022490"/>
    </source>
</evidence>
<dbReference type="FunFam" id="1.20.1270.10:FF:000002">
    <property type="entry name" value="Heat shock 70 kDa protein 4"/>
    <property type="match status" value="1"/>
</dbReference>
<dbReference type="Gene3D" id="2.60.34.10">
    <property type="entry name" value="Substrate Binding Domain Of DNAk, Chain A, domain 1"/>
    <property type="match status" value="1"/>
</dbReference>
<dbReference type="Gene3D" id="3.30.420.40">
    <property type="match status" value="2"/>
</dbReference>
<dbReference type="FunFam" id="3.30.420.40:FF:000171">
    <property type="entry name" value="Heat shock 70 kDa protein 4"/>
    <property type="match status" value="2"/>
</dbReference>
<name>A0A0C3E1Q0_OIDMZ</name>
<dbReference type="Gene3D" id="3.90.640.10">
    <property type="entry name" value="Actin, Chain A, domain 4"/>
    <property type="match status" value="1"/>
</dbReference>
<dbReference type="CDD" id="cd24094">
    <property type="entry name" value="ASKHA_NBD_HSP70_ScSse"/>
    <property type="match status" value="1"/>
</dbReference>
<dbReference type="FunFam" id="3.30.30.30:FF:000002">
    <property type="entry name" value="Heat shock 70 kDa protein 4"/>
    <property type="match status" value="1"/>
</dbReference>
<evidence type="ECO:0008006" key="10">
    <source>
        <dbReference type="Google" id="ProtNLM"/>
    </source>
</evidence>
<evidence type="ECO:0000256" key="5">
    <source>
        <dbReference type="ARBA" id="ARBA00022840"/>
    </source>
</evidence>
<accession>A0A0C3E1Q0</accession>
<dbReference type="FunFam" id="3.90.640.10:FF:000004">
    <property type="entry name" value="Heat shock 70 kDa protein 4"/>
    <property type="match status" value="1"/>
</dbReference>
<evidence type="ECO:0000313" key="8">
    <source>
        <dbReference type="EMBL" id="KIN08233.1"/>
    </source>
</evidence>
<dbReference type="Proteomes" id="UP000054321">
    <property type="component" value="Unassembled WGS sequence"/>
</dbReference>
<keyword evidence="4" id="KW-0547">Nucleotide-binding</keyword>
<dbReference type="FunCoup" id="A0A0C3E1Q0">
    <property type="interactions" value="1512"/>
</dbReference>
<dbReference type="PROSITE" id="PS01036">
    <property type="entry name" value="HSP70_3"/>
    <property type="match status" value="1"/>
</dbReference>
<dbReference type="GO" id="GO:0140662">
    <property type="term" value="F:ATP-dependent protein folding chaperone"/>
    <property type="evidence" value="ECO:0007669"/>
    <property type="project" value="InterPro"/>
</dbReference>
<dbReference type="FunFam" id="2.60.34.10:FF:000011">
    <property type="entry name" value="Heat shock protein hsp88"/>
    <property type="match status" value="1"/>
</dbReference>
<keyword evidence="9" id="KW-1185">Reference proteome</keyword>
<feature type="region of interest" description="Disordered" evidence="7">
    <location>
        <begin position="534"/>
        <end position="562"/>
    </location>
</feature>
<evidence type="ECO:0000256" key="4">
    <source>
        <dbReference type="ARBA" id="ARBA00022741"/>
    </source>
</evidence>
<keyword evidence="3" id="KW-0963">Cytoplasm</keyword>
<dbReference type="InterPro" id="IPR013126">
    <property type="entry name" value="Hsp_70_fam"/>
</dbReference>
<dbReference type="PANTHER" id="PTHR45639:SF4">
    <property type="entry name" value="HSC70CB, ISOFORM G"/>
    <property type="match status" value="1"/>
</dbReference>
<dbReference type="HOGENOM" id="CLU_005965_5_1_1"/>
<dbReference type="EMBL" id="KN832870">
    <property type="protein sequence ID" value="KIN08233.1"/>
    <property type="molecule type" value="Genomic_DNA"/>
</dbReference>
<keyword evidence="5" id="KW-0067">ATP-binding</keyword>
<keyword evidence="6" id="KW-0346">Stress response</keyword>
<dbReference type="InterPro" id="IPR029047">
    <property type="entry name" value="HSP70_peptide-bd_sf"/>
</dbReference>
<dbReference type="InterPro" id="IPR018181">
    <property type="entry name" value="Heat_shock_70_CS"/>
</dbReference>
<sequence length="742" mass="82554">MSGISPPLCVTKPPQIETFHVLTHHLRTVVGVDFGTLNTVIAVARNRGVDVITNEVSNRATPSLVGFGPKSRYLGEPAKTQEISNLKNTVGSLKRLAGRSLSDPDVEVEQQYVSAPLVDINGQVGAEVTYLGKKERYTSTQLVSMFLSKVKATASAELKLPVSDLVMSVPAWFTDVQRRSLMDAAEIAGLKLLRLMNDTTAAALGYGITKLDLPTAEEKPRRVAFIDIGHSNYTCSIVEFRKGELIVKSTAYDRHFGGRDFDKALVDHFAKEFKGKYKIDIKTNPKAVVRVQAAAEKLKKILSANQQAPLNIESLMNDVDVATMLKREELEALVEPLLKRVHIPLEQALAEAKLQVEDIDVIELVGGCTRVPSLKERIQKFFGKSLSFTLNQDEAIARGCAFSCAILSPVFRVRDFAIHDVVNYPIEFTWEKSPDIPDEDTSLTVFNRNGVMPSTKILTFYRKEDFNLEAKYSRPEDLPGKTNPWIGRFTVKGVKPDQEGDFMICKLKARLNLHGILNVEQGYYVEDVEVEEPIPEDKDAEKKDPDAMETDAPPKMRKVKKQVRKGDLPILPATNSLDDSSKQAAAEAENHMIMEDKLVADTEEKKNELETYIYDMRNKIDDQYSEFASEDEKTKLKAKLETSEDWLYDEGEDATKAIYIAKMDEIRAVAGPIVQRYFDKVEAERAAAQAAAEAEAAKKREMAEAARKAAMAQEAAAKADEEMTDAGGETAKPDEVVEPEDK</sequence>
<evidence type="ECO:0000256" key="2">
    <source>
        <dbReference type="ARBA" id="ARBA00007381"/>
    </source>
</evidence>
<reference evidence="9" key="2">
    <citation type="submission" date="2015-01" db="EMBL/GenBank/DDBJ databases">
        <title>Evolutionary Origins and Diversification of the Mycorrhizal Mutualists.</title>
        <authorList>
            <consortium name="DOE Joint Genome Institute"/>
            <consortium name="Mycorrhizal Genomics Consortium"/>
            <person name="Kohler A."/>
            <person name="Kuo A."/>
            <person name="Nagy L.G."/>
            <person name="Floudas D."/>
            <person name="Copeland A."/>
            <person name="Barry K.W."/>
            <person name="Cichocki N."/>
            <person name="Veneault-Fourrey C."/>
            <person name="LaButti K."/>
            <person name="Lindquist E.A."/>
            <person name="Lipzen A."/>
            <person name="Lundell T."/>
            <person name="Morin E."/>
            <person name="Murat C."/>
            <person name="Riley R."/>
            <person name="Ohm R."/>
            <person name="Sun H."/>
            <person name="Tunlid A."/>
            <person name="Henrissat B."/>
            <person name="Grigoriev I.V."/>
            <person name="Hibbett D.S."/>
            <person name="Martin F."/>
        </authorList>
    </citation>
    <scope>NUCLEOTIDE SEQUENCE [LARGE SCALE GENOMIC DNA]</scope>
    <source>
        <strain evidence="9">Zn</strain>
    </source>
</reference>
<dbReference type="GO" id="GO:0005634">
    <property type="term" value="C:nucleus"/>
    <property type="evidence" value="ECO:0007669"/>
    <property type="project" value="TreeGrafter"/>
</dbReference>
<feature type="compositionally biased region" description="Basic and acidic residues" evidence="7">
    <location>
        <begin position="535"/>
        <end position="546"/>
    </location>
</feature>
<organism evidence="8 9">
    <name type="scientific">Oidiodendron maius (strain Zn)</name>
    <dbReference type="NCBI Taxonomy" id="913774"/>
    <lineage>
        <taxon>Eukaryota</taxon>
        <taxon>Fungi</taxon>
        <taxon>Dikarya</taxon>
        <taxon>Ascomycota</taxon>
        <taxon>Pezizomycotina</taxon>
        <taxon>Leotiomycetes</taxon>
        <taxon>Leotiomycetes incertae sedis</taxon>
        <taxon>Myxotrichaceae</taxon>
        <taxon>Oidiodendron</taxon>
    </lineage>
</organism>
<evidence type="ECO:0000256" key="7">
    <source>
        <dbReference type="SAM" id="MobiDB-lite"/>
    </source>
</evidence>
<proteinExistence type="inferred from homology"/>
<protein>
    <recommendedName>
        <fullName evidence="10">Heat shock protein Hsp88</fullName>
    </recommendedName>
</protein>
<evidence type="ECO:0000256" key="6">
    <source>
        <dbReference type="ARBA" id="ARBA00023016"/>
    </source>
</evidence>
<reference evidence="8 9" key="1">
    <citation type="submission" date="2014-04" db="EMBL/GenBank/DDBJ databases">
        <authorList>
            <consortium name="DOE Joint Genome Institute"/>
            <person name="Kuo A."/>
            <person name="Martino E."/>
            <person name="Perotto S."/>
            <person name="Kohler A."/>
            <person name="Nagy L.G."/>
            <person name="Floudas D."/>
            <person name="Copeland A."/>
            <person name="Barry K.W."/>
            <person name="Cichocki N."/>
            <person name="Veneault-Fourrey C."/>
            <person name="LaButti K."/>
            <person name="Lindquist E.A."/>
            <person name="Lipzen A."/>
            <person name="Lundell T."/>
            <person name="Morin E."/>
            <person name="Murat C."/>
            <person name="Sun H."/>
            <person name="Tunlid A."/>
            <person name="Henrissat B."/>
            <person name="Grigoriev I.V."/>
            <person name="Hibbett D.S."/>
            <person name="Martin F."/>
            <person name="Nordberg H.P."/>
            <person name="Cantor M.N."/>
            <person name="Hua S.X."/>
        </authorList>
    </citation>
    <scope>NUCLEOTIDE SEQUENCE [LARGE SCALE GENOMIC DNA]</scope>
    <source>
        <strain evidence="8 9">Zn</strain>
    </source>
</reference>
<evidence type="ECO:0000313" key="9">
    <source>
        <dbReference type="Proteomes" id="UP000054321"/>
    </source>
</evidence>
<evidence type="ECO:0000256" key="1">
    <source>
        <dbReference type="ARBA" id="ARBA00004496"/>
    </source>
</evidence>
<gene>
    <name evidence="8" type="ORF">OIDMADRAFT_109190</name>
</gene>
<feature type="compositionally biased region" description="Basic and acidic residues" evidence="7">
    <location>
        <begin position="697"/>
        <end position="707"/>
    </location>
</feature>
<feature type="region of interest" description="Disordered" evidence="7">
    <location>
        <begin position="697"/>
        <end position="742"/>
    </location>
</feature>
<dbReference type="SUPFAM" id="SSF53067">
    <property type="entry name" value="Actin-like ATPase domain"/>
    <property type="match status" value="2"/>
</dbReference>